<comment type="caution">
    <text evidence="1">The sequence shown here is derived from an EMBL/GenBank/DDBJ whole genome shotgun (WGS) entry which is preliminary data.</text>
</comment>
<dbReference type="RefSeq" id="WP_274379650.1">
    <property type="nucleotide sequence ID" value="NZ_CBCSET010000001.1"/>
</dbReference>
<sequence length="40" mass="4884">MNALQPFYVPRVQISPIWQRQQHHDPAHIWLRERLHGLLT</sequence>
<name>A0ABU4PWU7_9GAMM</name>
<proteinExistence type="predicted"/>
<reference evidence="1 2" key="1">
    <citation type="submission" date="2023-11" db="EMBL/GenBank/DDBJ databases">
        <title>MicrobeMod: A computational toolkit for identifying prokaryotic methylation and restriction-modification with nanopore sequencing.</title>
        <authorList>
            <person name="Crits-Christoph A."/>
            <person name="Kang S.C."/>
            <person name="Lee H."/>
            <person name="Ostrov N."/>
        </authorList>
    </citation>
    <scope>NUCLEOTIDE SEQUENCE [LARGE SCALE GENOMIC DNA]</scope>
    <source>
        <strain evidence="1 2">ATCC BAA-571</strain>
    </source>
</reference>
<keyword evidence="2" id="KW-1185">Reference proteome</keyword>
<dbReference type="EMBL" id="JAWXXP010000001">
    <property type="protein sequence ID" value="MDX5992088.1"/>
    <property type="molecule type" value="Genomic_DNA"/>
</dbReference>
<protein>
    <submittedName>
        <fullName evidence="1">Uncharacterized protein</fullName>
    </submittedName>
</protein>
<accession>A0ABU4PWU7</accession>
<evidence type="ECO:0000313" key="2">
    <source>
        <dbReference type="Proteomes" id="UP001278050"/>
    </source>
</evidence>
<organism evidence="1 2">
    <name type="scientific">Ectopseudomonas alcaliphila</name>
    <dbReference type="NCBI Taxonomy" id="101564"/>
    <lineage>
        <taxon>Bacteria</taxon>
        <taxon>Pseudomonadati</taxon>
        <taxon>Pseudomonadota</taxon>
        <taxon>Gammaproteobacteria</taxon>
        <taxon>Pseudomonadales</taxon>
        <taxon>Pseudomonadaceae</taxon>
        <taxon>Ectopseudomonas</taxon>
    </lineage>
</organism>
<dbReference type="Gene3D" id="3.40.190.10">
    <property type="entry name" value="Periplasmic binding protein-like II"/>
    <property type="match status" value="1"/>
</dbReference>
<dbReference type="Proteomes" id="UP001278050">
    <property type="component" value="Unassembled WGS sequence"/>
</dbReference>
<evidence type="ECO:0000313" key="1">
    <source>
        <dbReference type="EMBL" id="MDX5992088.1"/>
    </source>
</evidence>
<gene>
    <name evidence="1" type="ORF">SIM71_08485</name>
</gene>